<comment type="caution">
    <text evidence="1">The sequence shown here is derived from an EMBL/GenBank/DDBJ whole genome shotgun (WGS) entry which is preliminary data.</text>
</comment>
<evidence type="ECO:0000313" key="1">
    <source>
        <dbReference type="EMBL" id="OGW99558.1"/>
    </source>
</evidence>
<dbReference type="AlphaFoldDB" id="A0A1G1L352"/>
<accession>A0A1G1L352</accession>
<organism evidence="1 2">
    <name type="scientific">Candidatus Danuiimicrobium aquiferis</name>
    <dbReference type="NCBI Taxonomy" id="1801832"/>
    <lineage>
        <taxon>Bacteria</taxon>
        <taxon>Pseudomonadati</taxon>
        <taxon>Candidatus Omnitrophota</taxon>
        <taxon>Candidatus Danuiimicrobium</taxon>
    </lineage>
</organism>
<evidence type="ECO:0000313" key="2">
    <source>
        <dbReference type="Proteomes" id="UP000178187"/>
    </source>
</evidence>
<sequence>MKLFVIPESFPWERKGRPQLFRGCRESDGCGFPPKTCGNDRISFMFYSYFFLLLVPNKP</sequence>
<reference evidence="1 2" key="1">
    <citation type="journal article" date="2016" name="Nat. Commun.">
        <title>Thousands of microbial genomes shed light on interconnected biogeochemical processes in an aquifer system.</title>
        <authorList>
            <person name="Anantharaman K."/>
            <person name="Brown C.T."/>
            <person name="Hug L.A."/>
            <person name="Sharon I."/>
            <person name="Castelle C.J."/>
            <person name="Probst A.J."/>
            <person name="Thomas B.C."/>
            <person name="Singh A."/>
            <person name="Wilkins M.J."/>
            <person name="Karaoz U."/>
            <person name="Brodie E.L."/>
            <person name="Williams K.H."/>
            <person name="Hubbard S.S."/>
            <person name="Banfield J.F."/>
        </authorList>
    </citation>
    <scope>NUCLEOTIDE SEQUENCE [LARGE SCALE GENOMIC DNA]</scope>
</reference>
<dbReference type="EMBL" id="MHFR01000003">
    <property type="protein sequence ID" value="OGW99558.1"/>
    <property type="molecule type" value="Genomic_DNA"/>
</dbReference>
<proteinExistence type="predicted"/>
<protein>
    <submittedName>
        <fullName evidence="1">Uncharacterized protein</fullName>
    </submittedName>
</protein>
<name>A0A1G1L352_9BACT</name>
<gene>
    <name evidence="1" type="ORF">A3G33_05655</name>
</gene>
<dbReference type="Proteomes" id="UP000178187">
    <property type="component" value="Unassembled WGS sequence"/>
</dbReference>